<dbReference type="EMBL" id="SWFS01000269">
    <property type="protein sequence ID" value="KAA8911892.1"/>
    <property type="molecule type" value="Genomic_DNA"/>
</dbReference>
<accession>A0A642V4F0</accession>
<gene>
    <name evidence="1" type="ORF">TRICI_003685</name>
</gene>
<dbReference type="VEuPathDB" id="FungiDB:TRICI_003685"/>
<evidence type="ECO:0000313" key="1">
    <source>
        <dbReference type="EMBL" id="KAA8911892.1"/>
    </source>
</evidence>
<comment type="caution">
    <text evidence="1">The sequence shown here is derived from an EMBL/GenBank/DDBJ whole genome shotgun (WGS) entry which is preliminary data.</text>
</comment>
<reference evidence="1" key="1">
    <citation type="journal article" date="2019" name="G3 (Bethesda)">
        <title>Genome Assemblies of Two Rare Opportunistic Yeast Pathogens: Diutina rugosa (syn. Candida rugosa) and Trichomonascus ciferrii (syn. Candida ciferrii).</title>
        <authorList>
            <person name="Mixao V."/>
            <person name="Saus E."/>
            <person name="Hansen A.P."/>
            <person name="Lass-Florl C."/>
            <person name="Gabaldon T."/>
        </authorList>
    </citation>
    <scope>NUCLEOTIDE SEQUENCE</scope>
    <source>
        <strain evidence="1">CBS 4856</strain>
    </source>
</reference>
<organism evidence="1 2">
    <name type="scientific">Trichomonascus ciferrii</name>
    <dbReference type="NCBI Taxonomy" id="44093"/>
    <lineage>
        <taxon>Eukaryota</taxon>
        <taxon>Fungi</taxon>
        <taxon>Dikarya</taxon>
        <taxon>Ascomycota</taxon>
        <taxon>Saccharomycotina</taxon>
        <taxon>Dipodascomycetes</taxon>
        <taxon>Dipodascales</taxon>
        <taxon>Trichomonascaceae</taxon>
        <taxon>Trichomonascus</taxon>
        <taxon>Trichomonascus ciferrii complex</taxon>
    </lineage>
</organism>
<proteinExistence type="predicted"/>
<dbReference type="Proteomes" id="UP000761534">
    <property type="component" value="Unassembled WGS sequence"/>
</dbReference>
<name>A0A642V4F0_9ASCO</name>
<evidence type="ECO:0008006" key="3">
    <source>
        <dbReference type="Google" id="ProtNLM"/>
    </source>
</evidence>
<dbReference type="OrthoDB" id="10018191at2759"/>
<protein>
    <recommendedName>
        <fullName evidence="3">Transcription factor domain-containing protein</fullName>
    </recommendedName>
</protein>
<dbReference type="AlphaFoldDB" id="A0A642V4F0"/>
<sequence length="389" mass="43950">MEVALALYFERVNPVFPVFVGTTIPNPVEEDPLLLALCSVGALFINSERAFNHSLKLFEQVCKLLVEGWSPTVQLLQAAVVTQAYNLLAGKQKDRELEKFLHDKLAAWAQQSSIPSENTTGQSNLRCLIYIQEGEMNMDSCRHGCGNNLLPNNAFTFDDEGQFWLQAYASLEKLCSEVHGNRRETASISRNIIQELINWYKARQVQLTKTPDPFCSTILFHSLFISIFSDIELLEKAVGRDGVETAVLIRPQAQQWAGSDNSIRSVIHCSIMQKYFELLPIEEEPAIHLPRSLYQAAIVWYAYVVFKSPVPRPLKSSYDFPELCSLGVNCNSHLRHVDKQGFLKFISLAKRLGPWRITRIYETVLSTLADSLVYGTTCSLDPWGSKIGR</sequence>
<keyword evidence="2" id="KW-1185">Reference proteome</keyword>
<evidence type="ECO:0000313" key="2">
    <source>
        <dbReference type="Proteomes" id="UP000761534"/>
    </source>
</evidence>